<dbReference type="Proteomes" id="UP001229421">
    <property type="component" value="Unassembled WGS sequence"/>
</dbReference>
<comment type="caution">
    <text evidence="1">The sequence shown here is derived from an EMBL/GenBank/DDBJ whole genome shotgun (WGS) entry which is preliminary data.</text>
</comment>
<dbReference type="AlphaFoldDB" id="A0AAD8KX48"/>
<dbReference type="EMBL" id="JAUHHV010000003">
    <property type="protein sequence ID" value="KAK1430254.1"/>
    <property type="molecule type" value="Genomic_DNA"/>
</dbReference>
<organism evidence="1 2">
    <name type="scientific">Tagetes erecta</name>
    <name type="common">African marigold</name>
    <dbReference type="NCBI Taxonomy" id="13708"/>
    <lineage>
        <taxon>Eukaryota</taxon>
        <taxon>Viridiplantae</taxon>
        <taxon>Streptophyta</taxon>
        <taxon>Embryophyta</taxon>
        <taxon>Tracheophyta</taxon>
        <taxon>Spermatophyta</taxon>
        <taxon>Magnoliopsida</taxon>
        <taxon>eudicotyledons</taxon>
        <taxon>Gunneridae</taxon>
        <taxon>Pentapetalae</taxon>
        <taxon>asterids</taxon>
        <taxon>campanulids</taxon>
        <taxon>Asterales</taxon>
        <taxon>Asteraceae</taxon>
        <taxon>Asteroideae</taxon>
        <taxon>Heliantheae alliance</taxon>
        <taxon>Tageteae</taxon>
        <taxon>Tagetes</taxon>
    </lineage>
</organism>
<reference evidence="1" key="1">
    <citation type="journal article" date="2023" name="bioRxiv">
        <title>Improved chromosome-level genome assembly for marigold (Tagetes erecta).</title>
        <authorList>
            <person name="Jiang F."/>
            <person name="Yuan L."/>
            <person name="Wang S."/>
            <person name="Wang H."/>
            <person name="Xu D."/>
            <person name="Wang A."/>
            <person name="Fan W."/>
        </authorList>
    </citation>
    <scope>NUCLEOTIDE SEQUENCE</scope>
    <source>
        <strain evidence="1">WSJ</strain>
        <tissue evidence="1">Leaf</tissue>
    </source>
</reference>
<gene>
    <name evidence="1" type="ORF">QVD17_12870</name>
</gene>
<accession>A0AAD8KX48</accession>
<protein>
    <submittedName>
        <fullName evidence="1">Uncharacterized protein</fullName>
    </submittedName>
</protein>
<name>A0AAD8KX48_TARER</name>
<keyword evidence="2" id="KW-1185">Reference proteome</keyword>
<sequence>MLIEELQNPNCSYHLPRIHLLIRWNWIGIVKHFETVVGFEITSIEEELLDKFVPDDVCSMKYGSIDILLNKDRAKDEVAPLFSLDDDICKPNSEMTLETSNLLSIDQLLESASVLGILV</sequence>
<proteinExistence type="predicted"/>
<evidence type="ECO:0000313" key="1">
    <source>
        <dbReference type="EMBL" id="KAK1430254.1"/>
    </source>
</evidence>
<evidence type="ECO:0000313" key="2">
    <source>
        <dbReference type="Proteomes" id="UP001229421"/>
    </source>
</evidence>